<dbReference type="PANTHER" id="PTHR47683:SF3">
    <property type="entry name" value="RIBOSOMAL LARGE SUBUNIT PSEUDOURIDINE SYNTHASE B"/>
    <property type="match status" value="1"/>
</dbReference>
<evidence type="ECO:0000256" key="1">
    <source>
        <dbReference type="ARBA" id="ARBA00000073"/>
    </source>
</evidence>
<dbReference type="PROSITE" id="PS01149">
    <property type="entry name" value="PSI_RSU"/>
    <property type="match status" value="1"/>
</dbReference>
<dbReference type="SUPFAM" id="SSF55174">
    <property type="entry name" value="Alpha-L RNA-binding motif"/>
    <property type="match status" value="1"/>
</dbReference>
<feature type="compositionally biased region" description="Basic and acidic residues" evidence="7">
    <location>
        <begin position="242"/>
        <end position="252"/>
    </location>
</feature>
<dbReference type="RefSeq" id="WP_284374020.1">
    <property type="nucleotide sequence ID" value="NZ_BSNJ01000007.1"/>
</dbReference>
<dbReference type="Gene3D" id="3.10.290.10">
    <property type="entry name" value="RNA-binding S4 domain"/>
    <property type="match status" value="1"/>
</dbReference>
<comment type="similarity">
    <text evidence="2 6">Belongs to the pseudouridine synthase RsuA family.</text>
</comment>
<comment type="caution">
    <text evidence="9">The sequence shown here is derived from an EMBL/GenBank/DDBJ whole genome shotgun (WGS) entry which is preliminary data.</text>
</comment>
<dbReference type="InterPro" id="IPR020103">
    <property type="entry name" value="PsdUridine_synth_cat_dom_sf"/>
</dbReference>
<proteinExistence type="inferred from homology"/>
<accession>A0ABQ5V5S6</accession>
<feature type="region of interest" description="Disordered" evidence="7">
    <location>
        <begin position="1"/>
        <end position="22"/>
    </location>
</feature>
<evidence type="ECO:0000256" key="7">
    <source>
        <dbReference type="SAM" id="MobiDB-lite"/>
    </source>
</evidence>
<dbReference type="Pfam" id="PF00849">
    <property type="entry name" value="PseudoU_synth_2"/>
    <property type="match status" value="1"/>
</dbReference>
<dbReference type="SUPFAM" id="SSF55120">
    <property type="entry name" value="Pseudouridine synthase"/>
    <property type="match status" value="1"/>
</dbReference>
<dbReference type="Pfam" id="PF01479">
    <property type="entry name" value="S4"/>
    <property type="match status" value="1"/>
</dbReference>
<dbReference type="InterPro" id="IPR002942">
    <property type="entry name" value="S4_RNA-bd"/>
</dbReference>
<dbReference type="InterPro" id="IPR050343">
    <property type="entry name" value="RsuA_PseudoU_synthase"/>
</dbReference>
<dbReference type="InterPro" id="IPR006145">
    <property type="entry name" value="PsdUridine_synth_RsuA/RluA"/>
</dbReference>
<feature type="domain" description="RNA-binding S4" evidence="8">
    <location>
        <begin position="9"/>
        <end position="67"/>
    </location>
</feature>
<dbReference type="InterPro" id="IPR018496">
    <property type="entry name" value="PsdUridine_synth_RsuA/RluB_CS"/>
</dbReference>
<dbReference type="Gene3D" id="3.30.70.1560">
    <property type="entry name" value="Alpha-L RNA-binding motif"/>
    <property type="match status" value="1"/>
</dbReference>
<dbReference type="InterPro" id="IPR000748">
    <property type="entry name" value="PsdUridine_synth_RsuA/RluB/E/F"/>
</dbReference>
<dbReference type="EMBL" id="BSNJ01000007">
    <property type="protein sequence ID" value="GLQ21936.1"/>
    <property type="molecule type" value="Genomic_DNA"/>
</dbReference>
<evidence type="ECO:0000256" key="4">
    <source>
        <dbReference type="ARBA" id="ARBA00023235"/>
    </source>
</evidence>
<keyword evidence="4 6" id="KW-0413">Isomerase</keyword>
<organism evidence="9 10">
    <name type="scientific">Algimonas porphyrae</name>
    <dbReference type="NCBI Taxonomy" id="1128113"/>
    <lineage>
        <taxon>Bacteria</taxon>
        <taxon>Pseudomonadati</taxon>
        <taxon>Pseudomonadota</taxon>
        <taxon>Alphaproteobacteria</taxon>
        <taxon>Maricaulales</taxon>
        <taxon>Robiginitomaculaceae</taxon>
        <taxon>Algimonas</taxon>
    </lineage>
</organism>
<feature type="compositionally biased region" description="Basic and acidic residues" evidence="7">
    <location>
        <begin position="1"/>
        <end position="12"/>
    </location>
</feature>
<gene>
    <name evidence="9" type="ORF">GCM10007854_28910</name>
</gene>
<reference evidence="9" key="2">
    <citation type="submission" date="2023-01" db="EMBL/GenBank/DDBJ databases">
        <title>Draft genome sequence of Algimonas porphyrae strain NBRC 108216.</title>
        <authorList>
            <person name="Sun Q."/>
            <person name="Mori K."/>
        </authorList>
    </citation>
    <scope>NUCLEOTIDE SEQUENCE</scope>
    <source>
        <strain evidence="9">NBRC 108216</strain>
    </source>
</reference>
<feature type="compositionally biased region" description="Basic residues" evidence="7">
    <location>
        <begin position="253"/>
        <end position="267"/>
    </location>
</feature>
<evidence type="ECO:0000313" key="10">
    <source>
        <dbReference type="Proteomes" id="UP001161390"/>
    </source>
</evidence>
<dbReference type="NCBIfam" id="TIGR00093">
    <property type="entry name" value="pseudouridine synthase"/>
    <property type="match status" value="1"/>
</dbReference>
<evidence type="ECO:0000313" key="9">
    <source>
        <dbReference type="EMBL" id="GLQ21936.1"/>
    </source>
</evidence>
<evidence type="ECO:0000256" key="3">
    <source>
        <dbReference type="ARBA" id="ARBA00022884"/>
    </source>
</evidence>
<comment type="catalytic activity">
    <reaction evidence="1">
        <text>a uridine in RNA = a pseudouridine in RNA</text>
        <dbReference type="Rhea" id="RHEA:48348"/>
        <dbReference type="Rhea" id="RHEA-COMP:12068"/>
        <dbReference type="Rhea" id="RHEA-COMP:12069"/>
        <dbReference type="ChEBI" id="CHEBI:65314"/>
        <dbReference type="ChEBI" id="CHEBI:65315"/>
    </reaction>
</comment>
<feature type="region of interest" description="Disordered" evidence="7">
    <location>
        <begin position="242"/>
        <end position="306"/>
    </location>
</feature>
<evidence type="ECO:0000256" key="5">
    <source>
        <dbReference type="PROSITE-ProRule" id="PRU00182"/>
    </source>
</evidence>
<dbReference type="InterPro" id="IPR036986">
    <property type="entry name" value="S4_RNA-bd_sf"/>
</dbReference>
<sequence length="306" mass="34367">MVKPADDSERIAKRLSRAGVASRREAERMIEAGRVSVNGKRLDTPAFTVTAKDDIEVDGKPLAAKEPPRLWRYHKPPGLVTSHSDERGRKTVFDALPEHLPRVISIGRLDLTSEGLLLLTNDGELARQLELPSTGWSRRYRARAYGKTTQEKLDTLKDGIEIDGRQTGPIEATLESEKGDNVWVEVMIREGKNREVRRALETLDLKVNRLIRTSYGPFQLLTLQRGAVDEIGRKQLRDQVGHLIEIPREQDRHKRKPPKRGTHASKKAKVDSQPGARKQDAAKNAKRPPPKKAQGGRRKGPPRARG</sequence>
<reference evidence="9" key="1">
    <citation type="journal article" date="2014" name="Int. J. Syst. Evol. Microbiol.">
        <title>Complete genome of a new Firmicutes species belonging to the dominant human colonic microbiota ('Ruminococcus bicirculans') reveals two chromosomes and a selective capacity to utilize plant glucans.</title>
        <authorList>
            <consortium name="NISC Comparative Sequencing Program"/>
            <person name="Wegmann U."/>
            <person name="Louis P."/>
            <person name="Goesmann A."/>
            <person name="Henrissat B."/>
            <person name="Duncan S.H."/>
            <person name="Flint H.J."/>
        </authorList>
    </citation>
    <scope>NUCLEOTIDE SEQUENCE</scope>
    <source>
        <strain evidence="9">NBRC 108216</strain>
    </source>
</reference>
<name>A0ABQ5V5S6_9PROT</name>
<evidence type="ECO:0000256" key="2">
    <source>
        <dbReference type="ARBA" id="ARBA00008348"/>
    </source>
</evidence>
<dbReference type="CDD" id="cd00165">
    <property type="entry name" value="S4"/>
    <property type="match status" value="1"/>
</dbReference>
<keyword evidence="10" id="KW-1185">Reference proteome</keyword>
<dbReference type="InterPro" id="IPR020094">
    <property type="entry name" value="TruA/RsuA/RluB/E/F_N"/>
</dbReference>
<dbReference type="PROSITE" id="PS50889">
    <property type="entry name" value="S4"/>
    <property type="match status" value="1"/>
</dbReference>
<evidence type="ECO:0000259" key="8">
    <source>
        <dbReference type="SMART" id="SM00363"/>
    </source>
</evidence>
<evidence type="ECO:0000256" key="6">
    <source>
        <dbReference type="RuleBase" id="RU003887"/>
    </source>
</evidence>
<dbReference type="PANTHER" id="PTHR47683">
    <property type="entry name" value="PSEUDOURIDINE SYNTHASE FAMILY PROTEIN-RELATED"/>
    <property type="match status" value="1"/>
</dbReference>
<protein>
    <recommendedName>
        <fullName evidence="6">Pseudouridine synthase</fullName>
        <ecNumber evidence="6">5.4.99.-</ecNumber>
    </recommendedName>
</protein>
<dbReference type="Gene3D" id="3.30.70.580">
    <property type="entry name" value="Pseudouridine synthase I, catalytic domain, N-terminal subdomain"/>
    <property type="match status" value="1"/>
</dbReference>
<dbReference type="InterPro" id="IPR042092">
    <property type="entry name" value="PsdUridine_s_RsuA/RluB/E/F_cat"/>
</dbReference>
<dbReference type="EC" id="5.4.99.-" evidence="6"/>
<dbReference type="SMART" id="SM00363">
    <property type="entry name" value="S4"/>
    <property type="match status" value="1"/>
</dbReference>
<feature type="compositionally biased region" description="Basic residues" evidence="7">
    <location>
        <begin position="284"/>
        <end position="306"/>
    </location>
</feature>
<dbReference type="Proteomes" id="UP001161390">
    <property type="component" value="Unassembled WGS sequence"/>
</dbReference>
<keyword evidence="3 5" id="KW-0694">RNA-binding</keyword>